<keyword evidence="1" id="KW-0812">Transmembrane</keyword>
<proteinExistence type="predicted"/>
<keyword evidence="1" id="KW-1133">Transmembrane helix</keyword>
<feature type="transmembrane region" description="Helical" evidence="1">
    <location>
        <begin position="26"/>
        <end position="44"/>
    </location>
</feature>
<protein>
    <submittedName>
        <fullName evidence="2">Uncharacterized protein</fullName>
    </submittedName>
</protein>
<evidence type="ECO:0000256" key="1">
    <source>
        <dbReference type="SAM" id="Phobius"/>
    </source>
</evidence>
<name>A0AA48RCT2_9ZZZZ</name>
<reference evidence="2" key="1">
    <citation type="submission" date="2023-07" db="EMBL/GenBank/DDBJ databases">
        <authorList>
            <person name="Pelsma A.J. K."/>
        </authorList>
    </citation>
    <scope>NUCLEOTIDE SEQUENCE</scope>
</reference>
<accession>A0AA48RCT2</accession>
<dbReference type="AlphaFoldDB" id="A0AA48RCT2"/>
<dbReference type="EMBL" id="OY288114">
    <property type="protein sequence ID" value="CAJ0851418.1"/>
    <property type="molecule type" value="Genomic_DNA"/>
</dbReference>
<gene>
    <name evidence="2" type="ORF">AMST5_00414</name>
</gene>
<sequence>MRANTLDDAALAYAGPIRARPKGVRAALGMGIGACVVLAAAALLSRPAAPTANVVADAPAAAPSPAKIAAKASMSDQASPDARAATLDMDAPGFEREKKVASLGEAQENGERVDSLTVGQFAMGAPYLRVDIHPELNPAATDSDFFLDMTRHARTVGLNASKIGQRATLTTRFGNFEAAEIRLSQPGGEGVEASERACLAARLIDPKAPLEIAGIACGSAARPLDRVAFACVLDHISYSAASDNRALNDFFLNAELARGKGCVNVSRDDLTASIPRKATGAKTVIQAKKARTVARAPAVHPELTKN</sequence>
<keyword evidence="1" id="KW-0472">Membrane</keyword>
<organism evidence="2">
    <name type="scientific">freshwater sediment metagenome</name>
    <dbReference type="NCBI Taxonomy" id="556182"/>
    <lineage>
        <taxon>unclassified sequences</taxon>
        <taxon>metagenomes</taxon>
        <taxon>ecological metagenomes</taxon>
    </lineage>
</organism>
<evidence type="ECO:0000313" key="2">
    <source>
        <dbReference type="EMBL" id="CAJ0851418.1"/>
    </source>
</evidence>